<gene>
    <name evidence="2" type="ORF">N7539_008065</name>
</gene>
<keyword evidence="1" id="KW-0732">Signal</keyword>
<dbReference type="AlphaFoldDB" id="A0A9W9WT42"/>
<organism evidence="2 3">
    <name type="scientific">Penicillium diatomitis</name>
    <dbReference type="NCBI Taxonomy" id="2819901"/>
    <lineage>
        <taxon>Eukaryota</taxon>
        <taxon>Fungi</taxon>
        <taxon>Dikarya</taxon>
        <taxon>Ascomycota</taxon>
        <taxon>Pezizomycotina</taxon>
        <taxon>Eurotiomycetes</taxon>
        <taxon>Eurotiomycetidae</taxon>
        <taxon>Eurotiales</taxon>
        <taxon>Aspergillaceae</taxon>
        <taxon>Penicillium</taxon>
    </lineage>
</organism>
<sequence>MYWWPRLVLVLVLSASFDRLSIAQELNSRLLLYFPRSKYFCVGPEVAYWKISGRVEIYTVINEDARRGLGILSGYENVKAGLNCSYAVIKVMEIAKELGPG</sequence>
<dbReference type="InterPro" id="IPR036052">
    <property type="entry name" value="TrpB-like_PALP_sf"/>
</dbReference>
<feature type="non-terminal residue" evidence="2">
    <location>
        <position position="1"/>
    </location>
</feature>
<keyword evidence="3" id="KW-1185">Reference proteome</keyword>
<name>A0A9W9WT42_9EURO</name>
<proteinExistence type="predicted"/>
<evidence type="ECO:0000313" key="2">
    <source>
        <dbReference type="EMBL" id="KAJ5474999.1"/>
    </source>
</evidence>
<reference evidence="2" key="2">
    <citation type="journal article" date="2023" name="IMA Fungus">
        <title>Comparative genomic study of the Penicillium genus elucidates a diverse pangenome and 15 lateral gene transfer events.</title>
        <authorList>
            <person name="Petersen C."/>
            <person name="Sorensen T."/>
            <person name="Nielsen M.R."/>
            <person name="Sondergaard T.E."/>
            <person name="Sorensen J.L."/>
            <person name="Fitzpatrick D.A."/>
            <person name="Frisvad J.C."/>
            <person name="Nielsen K.L."/>
        </authorList>
    </citation>
    <scope>NUCLEOTIDE SEQUENCE</scope>
    <source>
        <strain evidence="2">IBT 30728</strain>
    </source>
</reference>
<dbReference type="Proteomes" id="UP001148312">
    <property type="component" value="Unassembled WGS sequence"/>
</dbReference>
<reference evidence="2" key="1">
    <citation type="submission" date="2022-12" db="EMBL/GenBank/DDBJ databases">
        <authorList>
            <person name="Petersen C."/>
        </authorList>
    </citation>
    <scope>NUCLEOTIDE SEQUENCE</scope>
    <source>
        <strain evidence="2">IBT 30728</strain>
    </source>
</reference>
<accession>A0A9W9WT42</accession>
<evidence type="ECO:0000313" key="3">
    <source>
        <dbReference type="Proteomes" id="UP001148312"/>
    </source>
</evidence>
<comment type="caution">
    <text evidence="2">The sequence shown here is derived from an EMBL/GenBank/DDBJ whole genome shotgun (WGS) entry which is preliminary data.</text>
</comment>
<evidence type="ECO:0000256" key="1">
    <source>
        <dbReference type="SAM" id="SignalP"/>
    </source>
</evidence>
<dbReference type="EMBL" id="JAPWDQ010000012">
    <property type="protein sequence ID" value="KAJ5474999.1"/>
    <property type="molecule type" value="Genomic_DNA"/>
</dbReference>
<feature type="signal peptide" evidence="1">
    <location>
        <begin position="1"/>
        <end position="23"/>
    </location>
</feature>
<dbReference type="Gene3D" id="3.40.50.1100">
    <property type="match status" value="1"/>
</dbReference>
<protein>
    <submittedName>
        <fullName evidence="2">Uncharacterized protein</fullName>
    </submittedName>
</protein>
<dbReference type="GeneID" id="81627915"/>
<dbReference type="RefSeq" id="XP_056786757.1">
    <property type="nucleotide sequence ID" value="XM_056937665.1"/>
</dbReference>
<feature type="chain" id="PRO_5040724692" evidence="1">
    <location>
        <begin position="24"/>
        <end position="101"/>
    </location>
</feature>